<evidence type="ECO:0000256" key="1">
    <source>
        <dbReference type="ARBA" id="ARBA00008791"/>
    </source>
</evidence>
<dbReference type="SUPFAM" id="SSF52402">
    <property type="entry name" value="Adenine nucleotide alpha hydrolases-like"/>
    <property type="match status" value="2"/>
</dbReference>
<dbReference type="Gene3D" id="3.40.50.12370">
    <property type="match status" value="1"/>
</dbReference>
<evidence type="ECO:0000313" key="3">
    <source>
        <dbReference type="EMBL" id="TYB74003.1"/>
    </source>
</evidence>
<comment type="similarity">
    <text evidence="1">Belongs to the universal stress protein A family.</text>
</comment>
<dbReference type="Pfam" id="PF00582">
    <property type="entry name" value="Usp"/>
    <property type="match status" value="1"/>
</dbReference>
<dbReference type="Proteomes" id="UP000323720">
    <property type="component" value="Unassembled WGS sequence"/>
</dbReference>
<dbReference type="PANTHER" id="PTHR46268:SF26">
    <property type="entry name" value="UNIVERSAL STRESS PROTEIN MJ0577"/>
    <property type="match status" value="1"/>
</dbReference>
<evidence type="ECO:0000259" key="2">
    <source>
        <dbReference type="Pfam" id="PF00582"/>
    </source>
</evidence>
<sequence>MRHHILLPTDFSANAWSAAVYALNLYAQESCTFYFSHAWTFLNSGARTHISESYIEPLKIQAKEKLVELQERAELESKDRDHTFETIFGMGSLMDSIEFAIAKHDINLVVMGTKGVTGTQEFLFGSNTVTVINKMRLRPILLVPSNFEFETPSNIVFPTDFNRFFGEELKAIKHLADLHKSKIEILHIKKKETLNDNQNANFLMLKTYFKNYDHHFNWMPNSGKKEQAITSFITENKMNILTMINYKHSFVENIIKEPIIKKMGFHAIIPFLVIPRVD</sequence>
<proteinExistence type="inferred from homology"/>
<accession>A0A5D0QXR7</accession>
<organism evidence="3 4">
    <name type="scientific">Bizionia myxarmorum</name>
    <dbReference type="NCBI Taxonomy" id="291186"/>
    <lineage>
        <taxon>Bacteria</taxon>
        <taxon>Pseudomonadati</taxon>
        <taxon>Bacteroidota</taxon>
        <taxon>Flavobacteriia</taxon>
        <taxon>Flavobacteriales</taxon>
        <taxon>Flavobacteriaceae</taxon>
        <taxon>Bizionia</taxon>
    </lineage>
</organism>
<dbReference type="AlphaFoldDB" id="A0A5D0QXR7"/>
<evidence type="ECO:0000313" key="4">
    <source>
        <dbReference type="Proteomes" id="UP000323720"/>
    </source>
</evidence>
<keyword evidence="4" id="KW-1185">Reference proteome</keyword>
<gene>
    <name evidence="3" type="ORF">ES674_14655</name>
</gene>
<dbReference type="EMBL" id="VSKK01000006">
    <property type="protein sequence ID" value="TYB74003.1"/>
    <property type="molecule type" value="Genomic_DNA"/>
</dbReference>
<dbReference type="InterPro" id="IPR006016">
    <property type="entry name" value="UspA"/>
</dbReference>
<dbReference type="PANTHER" id="PTHR46268">
    <property type="entry name" value="STRESS RESPONSE PROTEIN NHAX"/>
    <property type="match status" value="1"/>
</dbReference>
<name>A0A5D0QXR7_9FLAO</name>
<dbReference type="CDD" id="cd00293">
    <property type="entry name" value="USP-like"/>
    <property type="match status" value="1"/>
</dbReference>
<feature type="domain" description="UspA" evidence="2">
    <location>
        <begin position="1"/>
        <end position="143"/>
    </location>
</feature>
<dbReference type="RefSeq" id="WP_148405285.1">
    <property type="nucleotide sequence ID" value="NZ_VSKK01000006.1"/>
</dbReference>
<reference evidence="3 4" key="1">
    <citation type="submission" date="2019-08" db="EMBL/GenBank/DDBJ databases">
        <title>Genomes of Antarctic Bizionia species.</title>
        <authorList>
            <person name="Bowman J.P."/>
        </authorList>
    </citation>
    <scope>NUCLEOTIDE SEQUENCE [LARGE SCALE GENOMIC DNA]</scope>
    <source>
        <strain evidence="3 4">ADA-4</strain>
    </source>
</reference>
<protein>
    <submittedName>
        <fullName evidence="3">Universal stress protein</fullName>
    </submittedName>
</protein>
<comment type="caution">
    <text evidence="3">The sequence shown here is derived from an EMBL/GenBank/DDBJ whole genome shotgun (WGS) entry which is preliminary data.</text>
</comment>
<dbReference type="OrthoDB" id="9788959at2"/>